<proteinExistence type="predicted"/>
<organism evidence="1 2">
    <name type="scientific">Porites evermanni</name>
    <dbReference type="NCBI Taxonomy" id="104178"/>
    <lineage>
        <taxon>Eukaryota</taxon>
        <taxon>Metazoa</taxon>
        <taxon>Cnidaria</taxon>
        <taxon>Anthozoa</taxon>
        <taxon>Hexacorallia</taxon>
        <taxon>Scleractinia</taxon>
        <taxon>Fungiina</taxon>
        <taxon>Poritidae</taxon>
        <taxon>Porites</taxon>
    </lineage>
</organism>
<protein>
    <submittedName>
        <fullName evidence="1">Uncharacterized protein</fullName>
    </submittedName>
</protein>
<name>A0ABN8RGR3_9CNID</name>
<dbReference type="Proteomes" id="UP001159427">
    <property type="component" value="Unassembled WGS sequence"/>
</dbReference>
<keyword evidence="2" id="KW-1185">Reference proteome</keyword>
<sequence>MTLKAIIGDKVIEASCSLKKEHYLITSSAWRNDVQAAVGGVGLLLSPKTKKTLCNVFSYSERVLLADFSGSPATIVIFAYSPTNVSPETEVESFYNTN</sequence>
<evidence type="ECO:0000313" key="2">
    <source>
        <dbReference type="Proteomes" id="UP001159427"/>
    </source>
</evidence>
<reference evidence="1 2" key="1">
    <citation type="submission" date="2022-05" db="EMBL/GenBank/DDBJ databases">
        <authorList>
            <consortium name="Genoscope - CEA"/>
            <person name="William W."/>
        </authorList>
    </citation>
    <scope>NUCLEOTIDE SEQUENCE [LARGE SCALE GENOMIC DNA]</scope>
</reference>
<evidence type="ECO:0000313" key="1">
    <source>
        <dbReference type="EMBL" id="CAH3178426.1"/>
    </source>
</evidence>
<dbReference type="EMBL" id="CALNXI010001855">
    <property type="protein sequence ID" value="CAH3178426.1"/>
    <property type="molecule type" value="Genomic_DNA"/>
</dbReference>
<accession>A0ABN8RGR3</accession>
<comment type="caution">
    <text evidence="1">The sequence shown here is derived from an EMBL/GenBank/DDBJ whole genome shotgun (WGS) entry which is preliminary data.</text>
</comment>
<gene>
    <name evidence="1" type="ORF">PEVE_00011764</name>
</gene>